<dbReference type="EMBL" id="JJMT01000004">
    <property type="protein sequence ID" value="KEO46777.1"/>
    <property type="molecule type" value="Genomic_DNA"/>
</dbReference>
<dbReference type="RefSeq" id="WP_037600649.1">
    <property type="nucleotide sequence ID" value="NZ_CAXOQD010000011.1"/>
</dbReference>
<protein>
    <submittedName>
        <fullName evidence="1">Uncharacterized protein</fullName>
    </submittedName>
</protein>
<dbReference type="Proteomes" id="UP000027855">
    <property type="component" value="Unassembled WGS sequence"/>
</dbReference>
<comment type="caution">
    <text evidence="1">The sequence shown here is derived from an EMBL/GenBank/DDBJ whole genome shotgun (WGS) entry which is preliminary data.</text>
</comment>
<dbReference type="AlphaFoldDB" id="A0A074J2I7"/>
<reference evidence="1 2" key="1">
    <citation type="submission" date="2014-04" db="EMBL/GenBank/DDBJ databases">
        <title>Variable characteristics of bacteriocin-producing Streptococcus salivarius strains isolated from Malaysian subjects.</title>
        <authorList>
            <person name="Philip K."/>
            <person name="Barbour A."/>
        </authorList>
    </citation>
    <scope>NUCLEOTIDE SEQUENCE [LARGE SCALE GENOMIC DNA]</scope>
    <source>
        <strain evidence="1 2">NU10</strain>
    </source>
</reference>
<accession>A0A074J2I7</accession>
<organism evidence="1 2">
    <name type="scientific">Streptococcus salivarius</name>
    <dbReference type="NCBI Taxonomy" id="1304"/>
    <lineage>
        <taxon>Bacteria</taxon>
        <taxon>Bacillati</taxon>
        <taxon>Bacillota</taxon>
        <taxon>Bacilli</taxon>
        <taxon>Lactobacillales</taxon>
        <taxon>Streptococcaceae</taxon>
        <taxon>Streptococcus</taxon>
    </lineage>
</organism>
<evidence type="ECO:0000313" key="2">
    <source>
        <dbReference type="Proteomes" id="UP000027855"/>
    </source>
</evidence>
<gene>
    <name evidence="1" type="ORF">DL07_08670</name>
</gene>
<name>A0A074J2I7_STRSL</name>
<sequence length="617" mass="70661">MVVDLKSYLERILVELGDATIKHREKVSGFLLDNDWFGVSINLDDYTITEKDAEVLKNHIKDYLTTPPGIKSMEGIFSKKFPSTNELFVQFAEEEKLSETNRFYLLDFLAYYLTKDLFLYSDAEVETLVEVATKVLTKYLGDNLIQFIKWLLNKGVTRYRVSFEMTKRYTIESANGAYELDEYLELMYYLFNEDYIIKNDMFCKAANSKNYADTWLYLGLHFICALRSTDLERLGHPKLTREPLEVLEAVVDGTWSSSEARRTLLSITTRLTYLNLTPNKTKNASNVTQLKFHVPESCQVLIGTLLAICEAHFQLQIPYNAENPLIRRIKTYEKITSYMGEEIGNLFLERNFSSRSANKSYLQSVAMLADDVLEEKSELNIKGYFLAALARSHKGNFNEFAQTTTTYLKDAQLGQLKPEMVAKELFERGVLSMIPSMLLTIVTRGKYKELSPSQQTQMIKSLDLTPVEIEKTLELSIRADLRSQQALKTLVENNVEPEQLLTICHRIGNGEAFSKQGESMCLLSALGKLCPYDDRQHCVGCQYELQTKSTLLLLIGEFNRLNKQYSKLTNDLERGKVRAILEKQIKPCLTEMLGALSEQYGEAVLSDYEDIIKELVS</sequence>
<evidence type="ECO:0000313" key="1">
    <source>
        <dbReference type="EMBL" id="KEO46777.1"/>
    </source>
</evidence>
<proteinExistence type="predicted"/>